<dbReference type="PANTHER" id="PTHR15052">
    <property type="entry name" value="RNA POLYMERASE III TRANSCRIPTION INITIATION FACTOR COMPLEX SUBUNIT"/>
    <property type="match status" value="1"/>
</dbReference>
<keyword evidence="6" id="KW-1185">Reference proteome</keyword>
<accession>A0A1Y2C208</accession>
<evidence type="ECO:0000256" key="1">
    <source>
        <dbReference type="ARBA" id="ARBA00004123"/>
    </source>
</evidence>
<dbReference type="AlphaFoldDB" id="A0A1Y2C208"/>
<dbReference type="InterPro" id="IPR015943">
    <property type="entry name" value="WD40/YVTN_repeat-like_dom_sf"/>
</dbReference>
<dbReference type="OrthoDB" id="4703at2759"/>
<dbReference type="GO" id="GO:0000127">
    <property type="term" value="C:transcription factor TFIIIC complex"/>
    <property type="evidence" value="ECO:0007669"/>
    <property type="project" value="TreeGrafter"/>
</dbReference>
<evidence type="ECO:0000313" key="6">
    <source>
        <dbReference type="Proteomes" id="UP000193642"/>
    </source>
</evidence>
<comment type="subcellular location">
    <subcellularLocation>
        <location evidence="1">Nucleus</location>
    </subcellularLocation>
</comment>
<feature type="compositionally biased region" description="Low complexity" evidence="4">
    <location>
        <begin position="29"/>
        <end position="49"/>
    </location>
</feature>
<dbReference type="SMART" id="SM00320">
    <property type="entry name" value="WD40"/>
    <property type="match status" value="4"/>
</dbReference>
<keyword evidence="3" id="KW-0539">Nucleus</keyword>
<gene>
    <name evidence="5" type="ORF">BCR33DRAFT_719158</name>
</gene>
<keyword evidence="2" id="KW-0804">Transcription</keyword>
<dbReference type="EMBL" id="MCGO01000033">
    <property type="protein sequence ID" value="ORY41072.1"/>
    <property type="molecule type" value="Genomic_DNA"/>
</dbReference>
<evidence type="ECO:0000313" key="5">
    <source>
        <dbReference type="EMBL" id="ORY41072.1"/>
    </source>
</evidence>
<dbReference type="GO" id="GO:0005634">
    <property type="term" value="C:nucleus"/>
    <property type="evidence" value="ECO:0007669"/>
    <property type="project" value="UniProtKB-SubCell"/>
</dbReference>
<sequence length="581" mass="64175">MDQEPQPFVLPDHESTKAPPQKKAKTTKKSATSSAAASTASTPTTQKKQTPQRRLQRLQRLPQRQRRARTGTWTRIPQSSDSGFPCLRPTASDNSYLPQHAASPYLPANGDRPILNSSHSAVEPPRQFILPLLRAEQLIKGTLDRTKYVLNFGGSVWGLDWAKVEDPRYQYLAIGGYPTTVEKSQLLGTKQVQQGPDDHSLKGCVQIWRIDTTGEQVPVLDLCFLTECGVVFGLEWSDAAYFEDLNVFKRAGRVPQGHLARLGLLAVSFGDGTCRVLNQEIGAPLDHPLFVKCDNYLFTAVLPDTLLWKPSWGGPNTLATACANGNVAIWDINNILEQRLRLPPHHQLEPSADPATCFPAHNTAIFTIQFEDKRAMPQQQENSAPIGTILYTCGYDGQTLMIDIRDPYNPILLYKIRGIVNALTPAPHMNGFCVGDTDNSVRYFRPTDDGDGEFKSIGVAAHMSCIWDLDLSPHLPFLGSVGADGCAKISNMNRTQSKSYKPVQNNLYQIGFDAMSGVYSIVEDTPEEPLTDVLKKSDSTMIFAPEIALQKIVFNKNSKCLDWVASGGTSGLVRVESCFKK</sequence>
<feature type="region of interest" description="Disordered" evidence="4">
    <location>
        <begin position="1"/>
        <end position="92"/>
    </location>
</feature>
<dbReference type="InterPro" id="IPR052416">
    <property type="entry name" value="GTF3C_component"/>
</dbReference>
<dbReference type="Proteomes" id="UP000193642">
    <property type="component" value="Unassembled WGS sequence"/>
</dbReference>
<comment type="caution">
    <text evidence="5">The sequence shown here is derived from an EMBL/GenBank/DDBJ whole genome shotgun (WGS) entry which is preliminary data.</text>
</comment>
<evidence type="ECO:0000256" key="3">
    <source>
        <dbReference type="ARBA" id="ARBA00023242"/>
    </source>
</evidence>
<dbReference type="GO" id="GO:0006383">
    <property type="term" value="P:transcription by RNA polymerase III"/>
    <property type="evidence" value="ECO:0007669"/>
    <property type="project" value="TreeGrafter"/>
</dbReference>
<proteinExistence type="predicted"/>
<dbReference type="PANTHER" id="PTHR15052:SF2">
    <property type="entry name" value="GENERAL TRANSCRIPTION FACTOR 3C POLYPEPTIDE 2"/>
    <property type="match status" value="1"/>
</dbReference>
<evidence type="ECO:0000256" key="4">
    <source>
        <dbReference type="SAM" id="MobiDB-lite"/>
    </source>
</evidence>
<name>A0A1Y2C208_9FUNG</name>
<feature type="compositionally biased region" description="Polar residues" evidence="4">
    <location>
        <begin position="71"/>
        <end position="82"/>
    </location>
</feature>
<feature type="compositionally biased region" description="Basic residues" evidence="4">
    <location>
        <begin position="50"/>
        <end position="69"/>
    </location>
</feature>
<dbReference type="InterPro" id="IPR036322">
    <property type="entry name" value="WD40_repeat_dom_sf"/>
</dbReference>
<dbReference type="Gene3D" id="2.130.10.10">
    <property type="entry name" value="YVTN repeat-like/Quinoprotein amine dehydrogenase"/>
    <property type="match status" value="1"/>
</dbReference>
<reference evidence="5 6" key="1">
    <citation type="submission" date="2016-07" db="EMBL/GenBank/DDBJ databases">
        <title>Pervasive Adenine N6-methylation of Active Genes in Fungi.</title>
        <authorList>
            <consortium name="DOE Joint Genome Institute"/>
            <person name="Mondo S.J."/>
            <person name="Dannebaum R.O."/>
            <person name="Kuo R.C."/>
            <person name="Labutti K."/>
            <person name="Haridas S."/>
            <person name="Kuo A."/>
            <person name="Salamov A."/>
            <person name="Ahrendt S.R."/>
            <person name="Lipzen A."/>
            <person name="Sullivan W."/>
            <person name="Andreopoulos W.B."/>
            <person name="Clum A."/>
            <person name="Lindquist E."/>
            <person name="Daum C."/>
            <person name="Ramamoorthy G.K."/>
            <person name="Gryganskyi A."/>
            <person name="Culley D."/>
            <person name="Magnuson J.K."/>
            <person name="James T.Y."/>
            <person name="O'Malley M.A."/>
            <person name="Stajich J.E."/>
            <person name="Spatafora J.W."/>
            <person name="Visel A."/>
            <person name="Grigoriev I.V."/>
        </authorList>
    </citation>
    <scope>NUCLEOTIDE SEQUENCE [LARGE SCALE GENOMIC DNA]</scope>
    <source>
        <strain evidence="5 6">JEL800</strain>
    </source>
</reference>
<organism evidence="5 6">
    <name type="scientific">Rhizoclosmatium globosum</name>
    <dbReference type="NCBI Taxonomy" id="329046"/>
    <lineage>
        <taxon>Eukaryota</taxon>
        <taxon>Fungi</taxon>
        <taxon>Fungi incertae sedis</taxon>
        <taxon>Chytridiomycota</taxon>
        <taxon>Chytridiomycota incertae sedis</taxon>
        <taxon>Chytridiomycetes</taxon>
        <taxon>Chytridiales</taxon>
        <taxon>Chytriomycetaceae</taxon>
        <taxon>Rhizoclosmatium</taxon>
    </lineage>
</organism>
<evidence type="ECO:0000256" key="2">
    <source>
        <dbReference type="ARBA" id="ARBA00023163"/>
    </source>
</evidence>
<dbReference type="STRING" id="329046.A0A1Y2C208"/>
<dbReference type="SUPFAM" id="SSF50978">
    <property type="entry name" value="WD40 repeat-like"/>
    <property type="match status" value="1"/>
</dbReference>
<protein>
    <submittedName>
        <fullName evidence="5">WD40 repeat-like protein</fullName>
    </submittedName>
</protein>
<dbReference type="InterPro" id="IPR001680">
    <property type="entry name" value="WD40_rpt"/>
</dbReference>